<dbReference type="PROSITE" id="PS50110">
    <property type="entry name" value="RESPONSE_REGULATORY"/>
    <property type="match status" value="1"/>
</dbReference>
<proteinExistence type="predicted"/>
<dbReference type="PANTHER" id="PTHR43214:SF37">
    <property type="entry name" value="TRANSCRIPTIONAL REGULATORY PROTEIN YDFI"/>
    <property type="match status" value="1"/>
</dbReference>
<dbReference type="InterPro" id="IPR011006">
    <property type="entry name" value="CheY-like_superfamily"/>
</dbReference>
<dbReference type="Proteomes" id="UP000635565">
    <property type="component" value="Unassembled WGS sequence"/>
</dbReference>
<dbReference type="SUPFAM" id="SSF52172">
    <property type="entry name" value="CheY-like"/>
    <property type="match status" value="1"/>
</dbReference>
<feature type="domain" description="Response regulatory" evidence="3">
    <location>
        <begin position="1"/>
        <end position="77"/>
    </location>
</feature>
<evidence type="ECO:0000256" key="2">
    <source>
        <dbReference type="PROSITE-ProRule" id="PRU00169"/>
    </source>
</evidence>
<evidence type="ECO:0000256" key="1">
    <source>
        <dbReference type="ARBA" id="ARBA00023125"/>
    </source>
</evidence>
<dbReference type="InterPro" id="IPR039420">
    <property type="entry name" value="WalR-like"/>
</dbReference>
<organism evidence="4 5">
    <name type="scientific">Dictyobacter formicarum</name>
    <dbReference type="NCBI Taxonomy" id="2778368"/>
    <lineage>
        <taxon>Bacteria</taxon>
        <taxon>Bacillati</taxon>
        <taxon>Chloroflexota</taxon>
        <taxon>Ktedonobacteria</taxon>
        <taxon>Ktedonobacterales</taxon>
        <taxon>Dictyobacteraceae</taxon>
        <taxon>Dictyobacter</taxon>
    </lineage>
</organism>
<comment type="caution">
    <text evidence="4">The sequence shown here is derived from an EMBL/GenBank/DDBJ whole genome shotgun (WGS) entry which is preliminary data.</text>
</comment>
<gene>
    <name evidence="4" type="ORF">KSZ_49850</name>
</gene>
<dbReference type="CDD" id="cd17535">
    <property type="entry name" value="REC_NarL-like"/>
    <property type="match status" value="1"/>
</dbReference>
<reference evidence="4 5" key="1">
    <citation type="journal article" date="2021" name="Int. J. Syst. Evol. Microbiol.">
        <title>Reticulibacter mediterranei gen. nov., sp. nov., within the new family Reticulibacteraceae fam. nov., and Ktedonospora formicarum gen. nov., sp. nov., Ktedonobacter robiniae sp. nov., Dictyobacter formicarum sp. nov. and Dictyobacter arantiisoli sp. nov., belonging to the class Ktedonobacteria.</title>
        <authorList>
            <person name="Yabe S."/>
            <person name="Zheng Y."/>
            <person name="Wang C.M."/>
            <person name="Sakai Y."/>
            <person name="Abe K."/>
            <person name="Yokota A."/>
            <person name="Donadio S."/>
            <person name="Cavaletti L."/>
            <person name="Monciardini P."/>
        </authorList>
    </citation>
    <scope>NUCLEOTIDE SEQUENCE [LARGE SCALE GENOMIC DNA]</scope>
    <source>
        <strain evidence="4 5">SOSP1-9</strain>
    </source>
</reference>
<accession>A0ABQ3VMS3</accession>
<dbReference type="InterPro" id="IPR001789">
    <property type="entry name" value="Sig_transdc_resp-reg_receiver"/>
</dbReference>
<keyword evidence="1" id="KW-0238">DNA-binding</keyword>
<feature type="modified residue" description="4-aspartylphosphate" evidence="2">
    <location>
        <position position="12"/>
    </location>
</feature>
<dbReference type="PANTHER" id="PTHR43214">
    <property type="entry name" value="TWO-COMPONENT RESPONSE REGULATOR"/>
    <property type="match status" value="1"/>
</dbReference>
<dbReference type="EMBL" id="BNJJ01000015">
    <property type="protein sequence ID" value="GHO86979.1"/>
    <property type="molecule type" value="Genomic_DNA"/>
</dbReference>
<dbReference type="Gene3D" id="3.40.50.2300">
    <property type="match status" value="1"/>
</dbReference>
<sequence>MQQSLPDVVLMDLVMPGMNGIEATRAVKQISPGTQVIVLTSFYEDEDIFPALRAGAISYTLKDIRSGDLAEIIRKAARGNRCSMLA</sequence>
<evidence type="ECO:0000313" key="4">
    <source>
        <dbReference type="EMBL" id="GHO86979.1"/>
    </source>
</evidence>
<evidence type="ECO:0000313" key="5">
    <source>
        <dbReference type="Proteomes" id="UP000635565"/>
    </source>
</evidence>
<dbReference type="Pfam" id="PF00072">
    <property type="entry name" value="Response_reg"/>
    <property type="match status" value="1"/>
</dbReference>
<dbReference type="InterPro" id="IPR058245">
    <property type="entry name" value="NreC/VraR/RcsB-like_REC"/>
</dbReference>
<name>A0ABQ3VMS3_9CHLR</name>
<keyword evidence="5" id="KW-1185">Reference proteome</keyword>
<keyword evidence="2" id="KW-0597">Phosphoprotein</keyword>
<evidence type="ECO:0000259" key="3">
    <source>
        <dbReference type="PROSITE" id="PS50110"/>
    </source>
</evidence>
<protein>
    <recommendedName>
        <fullName evidence="3">Response regulatory domain-containing protein</fullName>
    </recommendedName>
</protein>